<feature type="repeat" description="Solcar" evidence="10">
    <location>
        <begin position="223"/>
        <end position="311"/>
    </location>
</feature>
<organism evidence="12 13">
    <name type="scientific">Cyphellophora attinorum</name>
    <dbReference type="NCBI Taxonomy" id="1664694"/>
    <lineage>
        <taxon>Eukaryota</taxon>
        <taxon>Fungi</taxon>
        <taxon>Dikarya</taxon>
        <taxon>Ascomycota</taxon>
        <taxon>Pezizomycotina</taxon>
        <taxon>Eurotiomycetes</taxon>
        <taxon>Chaetothyriomycetidae</taxon>
        <taxon>Chaetothyriales</taxon>
        <taxon>Cyphellophoraceae</taxon>
        <taxon>Cyphellophora</taxon>
    </lineage>
</organism>
<keyword evidence="6" id="KW-0999">Mitochondrion inner membrane</keyword>
<dbReference type="RefSeq" id="XP_018002431.1">
    <property type="nucleotide sequence ID" value="XM_018150441.1"/>
</dbReference>
<evidence type="ECO:0000313" key="12">
    <source>
        <dbReference type="EMBL" id="KPI42468.1"/>
    </source>
</evidence>
<dbReference type="InterPro" id="IPR023395">
    <property type="entry name" value="MCP_dom_sf"/>
</dbReference>
<dbReference type="PRINTS" id="PR00926">
    <property type="entry name" value="MITOCARRIER"/>
</dbReference>
<dbReference type="InterPro" id="IPR044712">
    <property type="entry name" value="SLC25A32-like"/>
</dbReference>
<dbReference type="VEuPathDB" id="FungiDB:AB675_9869"/>
<gene>
    <name evidence="12" type="ORF">AB675_9869</name>
</gene>
<feature type="repeat" description="Solcar" evidence="10">
    <location>
        <begin position="118"/>
        <end position="205"/>
    </location>
</feature>
<feature type="repeat" description="Solcar" evidence="10">
    <location>
        <begin position="15"/>
        <end position="105"/>
    </location>
</feature>
<accession>A0A0N0NP96</accession>
<dbReference type="Gene3D" id="1.50.40.10">
    <property type="entry name" value="Mitochondrial carrier domain"/>
    <property type="match status" value="1"/>
</dbReference>
<keyword evidence="3 11" id="KW-0813">Transport</keyword>
<sequence length="322" mass="35263">MSMSISTVPQPSRLNPAFVETAAGLSAGAAATLLLHPLDIIKTRLQVDSSSHPFINSSRTVLRDVWRNEGPTRLAALYRGLNVNLVGNSAGWALYFLLYDRAKRTIKSYRGYAPSQELTSIDYLTASTASGMLSAVLTNPIWVVKTRMLSTAATDEGAYPGLYQGVRSILQKEGVRGCFHGLSPTLIGVSHGSLYFLAYEKLNTWRRKRNVAQGKGTELSNRDTIINTSLSKLFAGTITYPHQVLRARMQAQTTPGVKYPGQPNIGLIALIKSVWRNEGAPGFYKGMFPNLLRVVPSACVTFLVYENVKWGLPQLFEAVPGP</sequence>
<keyword evidence="5" id="KW-0677">Repeat</keyword>
<comment type="subcellular location">
    <subcellularLocation>
        <location evidence="1">Mitochondrion inner membrane</location>
        <topology evidence="1">Multi-pass membrane protein</topology>
    </subcellularLocation>
</comment>
<dbReference type="GeneID" id="28742321"/>
<evidence type="ECO:0000256" key="10">
    <source>
        <dbReference type="PROSITE-ProRule" id="PRU00282"/>
    </source>
</evidence>
<evidence type="ECO:0000256" key="6">
    <source>
        <dbReference type="ARBA" id="ARBA00022792"/>
    </source>
</evidence>
<dbReference type="GO" id="GO:0005743">
    <property type="term" value="C:mitochondrial inner membrane"/>
    <property type="evidence" value="ECO:0007669"/>
    <property type="project" value="UniProtKB-SubCell"/>
</dbReference>
<dbReference type="GO" id="GO:0015215">
    <property type="term" value="F:nucleotide transmembrane transporter activity"/>
    <property type="evidence" value="ECO:0007669"/>
    <property type="project" value="UniProtKB-ARBA"/>
</dbReference>
<dbReference type="Proteomes" id="UP000038010">
    <property type="component" value="Unassembled WGS sequence"/>
</dbReference>
<dbReference type="SUPFAM" id="SSF103506">
    <property type="entry name" value="Mitochondrial carrier"/>
    <property type="match status" value="1"/>
</dbReference>
<dbReference type="EMBL" id="LFJN01000007">
    <property type="protein sequence ID" value="KPI42468.1"/>
    <property type="molecule type" value="Genomic_DNA"/>
</dbReference>
<evidence type="ECO:0000256" key="3">
    <source>
        <dbReference type="ARBA" id="ARBA00022448"/>
    </source>
</evidence>
<evidence type="ECO:0000313" key="13">
    <source>
        <dbReference type="Proteomes" id="UP000038010"/>
    </source>
</evidence>
<reference evidence="12 13" key="1">
    <citation type="submission" date="2015-06" db="EMBL/GenBank/DDBJ databases">
        <title>Draft genome of the ant-associated black yeast Phialophora attae CBS 131958.</title>
        <authorList>
            <person name="Moreno L.F."/>
            <person name="Stielow B.J."/>
            <person name="de Hoog S."/>
            <person name="Vicente V.A."/>
            <person name="Weiss V.A."/>
            <person name="de Vries M."/>
            <person name="Cruz L.M."/>
            <person name="Souza E.M."/>
        </authorList>
    </citation>
    <scope>NUCLEOTIDE SEQUENCE [LARGE SCALE GENOMIC DNA]</scope>
    <source>
        <strain evidence="12 13">CBS 131958</strain>
    </source>
</reference>
<evidence type="ECO:0000256" key="9">
    <source>
        <dbReference type="ARBA" id="ARBA00023136"/>
    </source>
</evidence>
<comment type="similarity">
    <text evidence="2 11">Belongs to the mitochondrial carrier (TC 2.A.29) family.</text>
</comment>
<comment type="caution">
    <text evidence="12">The sequence shown here is derived from an EMBL/GenBank/DDBJ whole genome shotgun (WGS) entry which is preliminary data.</text>
</comment>
<keyword evidence="7" id="KW-1133">Transmembrane helix</keyword>
<keyword evidence="9 10" id="KW-0472">Membrane</keyword>
<dbReference type="InterPro" id="IPR002067">
    <property type="entry name" value="MCP"/>
</dbReference>
<dbReference type="AlphaFoldDB" id="A0A0N0NP96"/>
<evidence type="ECO:0000256" key="5">
    <source>
        <dbReference type="ARBA" id="ARBA00022737"/>
    </source>
</evidence>
<dbReference type="InterPro" id="IPR018108">
    <property type="entry name" value="MCP_transmembrane"/>
</dbReference>
<proteinExistence type="inferred from homology"/>
<name>A0A0N0NP96_9EURO</name>
<keyword evidence="8" id="KW-0496">Mitochondrion</keyword>
<dbReference type="Pfam" id="PF00153">
    <property type="entry name" value="Mito_carr"/>
    <property type="match status" value="3"/>
</dbReference>
<evidence type="ECO:0000256" key="7">
    <source>
        <dbReference type="ARBA" id="ARBA00022989"/>
    </source>
</evidence>
<keyword evidence="4 10" id="KW-0812">Transmembrane</keyword>
<evidence type="ECO:0000256" key="11">
    <source>
        <dbReference type="RuleBase" id="RU000488"/>
    </source>
</evidence>
<dbReference type="STRING" id="1664694.A0A0N0NP96"/>
<evidence type="ECO:0000256" key="8">
    <source>
        <dbReference type="ARBA" id="ARBA00023128"/>
    </source>
</evidence>
<protein>
    <submittedName>
        <fullName evidence="12">Mitochondrial FAD carrier protein FLX1</fullName>
    </submittedName>
</protein>
<dbReference type="OrthoDB" id="428293at2759"/>
<keyword evidence="13" id="KW-1185">Reference proteome</keyword>
<dbReference type="PROSITE" id="PS50920">
    <property type="entry name" value="SOLCAR"/>
    <property type="match status" value="3"/>
</dbReference>
<evidence type="ECO:0000256" key="1">
    <source>
        <dbReference type="ARBA" id="ARBA00004448"/>
    </source>
</evidence>
<evidence type="ECO:0000256" key="2">
    <source>
        <dbReference type="ARBA" id="ARBA00006375"/>
    </source>
</evidence>
<dbReference type="PANTHER" id="PTHR45683">
    <property type="entry name" value="MITOCHONDRIAL NICOTINAMIDE ADENINE DINUCLEOTIDE TRANSPORTER 1-RELATED-RELATED"/>
    <property type="match status" value="1"/>
</dbReference>
<evidence type="ECO:0000256" key="4">
    <source>
        <dbReference type="ARBA" id="ARBA00022692"/>
    </source>
</evidence>